<name>A0A438IDY8_VITVI</name>
<gene>
    <name evidence="1" type="ORF">CK203_040049</name>
</gene>
<dbReference type="AlphaFoldDB" id="A0A438IDY8"/>
<proteinExistence type="predicted"/>
<protein>
    <submittedName>
        <fullName evidence="1">Uncharacterized protein</fullName>
    </submittedName>
</protein>
<dbReference type="EMBL" id="QGNW01000117">
    <property type="protein sequence ID" value="RVW94951.1"/>
    <property type="molecule type" value="Genomic_DNA"/>
</dbReference>
<reference evidence="1 2" key="1">
    <citation type="journal article" date="2018" name="PLoS Genet.">
        <title>Population sequencing reveals clonal diversity and ancestral inbreeding in the grapevine cultivar Chardonnay.</title>
        <authorList>
            <person name="Roach M.J."/>
            <person name="Johnson D.L."/>
            <person name="Bohlmann J."/>
            <person name="van Vuuren H.J."/>
            <person name="Jones S.J."/>
            <person name="Pretorius I.S."/>
            <person name="Schmidt S.A."/>
            <person name="Borneman A.R."/>
        </authorList>
    </citation>
    <scope>NUCLEOTIDE SEQUENCE [LARGE SCALE GENOMIC DNA]</scope>
    <source>
        <strain evidence="2">cv. Chardonnay</strain>
        <tissue evidence="1">Leaf</tissue>
    </source>
</reference>
<sequence length="68" mass="7641">MYHLISGYGCFQQNIGTLPRSIRSTLSLIAHPQLHFFGLDALILVSGLEAPKSKYRPSKGNQLYPFTF</sequence>
<organism evidence="1 2">
    <name type="scientific">Vitis vinifera</name>
    <name type="common">Grape</name>
    <dbReference type="NCBI Taxonomy" id="29760"/>
    <lineage>
        <taxon>Eukaryota</taxon>
        <taxon>Viridiplantae</taxon>
        <taxon>Streptophyta</taxon>
        <taxon>Embryophyta</taxon>
        <taxon>Tracheophyta</taxon>
        <taxon>Spermatophyta</taxon>
        <taxon>Magnoliopsida</taxon>
        <taxon>eudicotyledons</taxon>
        <taxon>Gunneridae</taxon>
        <taxon>Pentapetalae</taxon>
        <taxon>rosids</taxon>
        <taxon>Vitales</taxon>
        <taxon>Vitaceae</taxon>
        <taxon>Viteae</taxon>
        <taxon>Vitis</taxon>
    </lineage>
</organism>
<comment type="caution">
    <text evidence="1">The sequence shown here is derived from an EMBL/GenBank/DDBJ whole genome shotgun (WGS) entry which is preliminary data.</text>
</comment>
<dbReference type="Proteomes" id="UP000288805">
    <property type="component" value="Unassembled WGS sequence"/>
</dbReference>
<evidence type="ECO:0000313" key="2">
    <source>
        <dbReference type="Proteomes" id="UP000288805"/>
    </source>
</evidence>
<accession>A0A438IDY8</accession>
<evidence type="ECO:0000313" key="1">
    <source>
        <dbReference type="EMBL" id="RVW94951.1"/>
    </source>
</evidence>